<organism evidence="1 2">
    <name type="scientific">Salmo salar</name>
    <name type="common">Atlantic salmon</name>
    <dbReference type="NCBI Taxonomy" id="8030"/>
    <lineage>
        <taxon>Eukaryota</taxon>
        <taxon>Metazoa</taxon>
        <taxon>Chordata</taxon>
        <taxon>Craniata</taxon>
        <taxon>Vertebrata</taxon>
        <taxon>Euteleostomi</taxon>
        <taxon>Actinopterygii</taxon>
        <taxon>Neopterygii</taxon>
        <taxon>Teleostei</taxon>
        <taxon>Protacanthopterygii</taxon>
        <taxon>Salmoniformes</taxon>
        <taxon>Salmonidae</taxon>
        <taxon>Salmoninae</taxon>
        <taxon>Salmo</taxon>
    </lineage>
</organism>
<sequence length="310" mass="33583">MVSIFTKLSSCRMETIQRSLDWARGRLINVASADDLIDQVSQFIQEMRTSGWHAQQGKQHCSGCGCSSGWHARQGKQHCSGCGCSSGWHARQGKQHCSGCGCSSGWHARQGKQHCSGCGCSSGWHARQGKQHCSGCGCSSGWHARQGKQHCSGCGCSSGWHARQGKQHCSGCGCSSGWHAQQGKQHCSGCGCSSGWHAQQASSSFRARRTWRGARGAPCYAITQEQLRFLMSCAFSVADILHVSRSTVKRHLRHFNLSHAPLYSDMSDLALDEKMKDLVAGNDKRGPEAVRSQLRALGAETQSEGQHASC</sequence>
<reference evidence="2 3" key="1">
    <citation type="submission" date="2025-05" db="UniProtKB">
        <authorList>
            <consortium name="RefSeq"/>
        </authorList>
    </citation>
    <scope>IDENTIFICATION</scope>
</reference>
<gene>
    <name evidence="2 3" type="primary">LOC123735853</name>
</gene>
<proteinExistence type="predicted"/>
<evidence type="ECO:0000313" key="3">
    <source>
        <dbReference type="RefSeq" id="XP_045569011.1"/>
    </source>
</evidence>
<dbReference type="RefSeq" id="XP_045569010.1">
    <property type="nucleotide sequence ID" value="XM_045713054.1"/>
</dbReference>
<accession>A0ABM3ED74</accession>
<dbReference type="RefSeq" id="XP_045569011.1">
    <property type="nucleotide sequence ID" value="XM_045713055.1"/>
</dbReference>
<evidence type="ECO:0000313" key="2">
    <source>
        <dbReference type="RefSeq" id="XP_045569010.1"/>
    </source>
</evidence>
<dbReference type="GeneID" id="123735853"/>
<evidence type="ECO:0000313" key="1">
    <source>
        <dbReference type="Proteomes" id="UP001652741"/>
    </source>
</evidence>
<dbReference type="Proteomes" id="UP001652741">
    <property type="component" value="Unplaced"/>
</dbReference>
<protein>
    <submittedName>
        <fullName evidence="2 3">Uncharacterized protein LOC123735853</fullName>
    </submittedName>
</protein>
<keyword evidence="1" id="KW-1185">Reference proteome</keyword>
<name>A0ABM3ED74_SALSA</name>